<evidence type="ECO:0000313" key="1">
    <source>
        <dbReference type="EMBL" id="MVN85157.1"/>
    </source>
</evidence>
<comment type="caution">
    <text evidence="1">The sequence shown here is derived from an EMBL/GenBank/DDBJ whole genome shotgun (WGS) entry which is preliminary data.</text>
</comment>
<evidence type="ECO:0000313" key="2">
    <source>
        <dbReference type="Proteomes" id="UP000483286"/>
    </source>
</evidence>
<protein>
    <submittedName>
        <fullName evidence="1">Uncharacterized protein</fullName>
    </submittedName>
</protein>
<organism evidence="1 2">
    <name type="scientific">Deinococcus arboris</name>
    <dbReference type="NCBI Taxonomy" id="2682977"/>
    <lineage>
        <taxon>Bacteria</taxon>
        <taxon>Thermotogati</taxon>
        <taxon>Deinococcota</taxon>
        <taxon>Deinococci</taxon>
        <taxon>Deinococcales</taxon>
        <taxon>Deinococcaceae</taxon>
        <taxon>Deinococcus</taxon>
    </lineage>
</organism>
<dbReference type="RefSeq" id="WP_157457188.1">
    <property type="nucleotide sequence ID" value="NZ_WQLB01000001.1"/>
</dbReference>
<sequence>MPCHTPKVFVTVSHVETGETVRQLGPYQNAAAARRALSAFTGQAMTWERTEDTWRTEKYPLAYHVQADSVDES</sequence>
<dbReference type="EMBL" id="WQLB01000001">
    <property type="protein sequence ID" value="MVN85157.1"/>
    <property type="molecule type" value="Genomic_DNA"/>
</dbReference>
<gene>
    <name evidence="1" type="ORF">GO986_00020</name>
</gene>
<dbReference type="Proteomes" id="UP000483286">
    <property type="component" value="Unassembled WGS sequence"/>
</dbReference>
<reference evidence="1 2" key="1">
    <citation type="submission" date="2019-12" db="EMBL/GenBank/DDBJ databases">
        <title>Deinococcus sp. HMF7620 Genome sequencing and assembly.</title>
        <authorList>
            <person name="Kang H."/>
            <person name="Kim H."/>
            <person name="Joh K."/>
        </authorList>
    </citation>
    <scope>NUCLEOTIDE SEQUENCE [LARGE SCALE GENOMIC DNA]</scope>
    <source>
        <strain evidence="1 2">HMF7620</strain>
    </source>
</reference>
<proteinExistence type="predicted"/>
<accession>A0A7C9LJM8</accession>
<name>A0A7C9LJM8_9DEIO</name>
<keyword evidence="2" id="KW-1185">Reference proteome</keyword>
<dbReference type="AlphaFoldDB" id="A0A7C9LJM8"/>